<dbReference type="Pfam" id="PF01590">
    <property type="entry name" value="GAF"/>
    <property type="match status" value="1"/>
</dbReference>
<dbReference type="Pfam" id="PF07228">
    <property type="entry name" value="SpoIIE"/>
    <property type="match status" value="1"/>
</dbReference>
<reference evidence="3 4" key="1">
    <citation type="submission" date="2020-07" db="EMBL/GenBank/DDBJ databases">
        <title>Sequencing the genomes of 1000 actinobacteria strains.</title>
        <authorList>
            <person name="Klenk H.-P."/>
        </authorList>
    </citation>
    <scope>NUCLEOTIDE SEQUENCE [LARGE SCALE GENOMIC DNA]</scope>
    <source>
        <strain evidence="3 4">DSM 43461</strain>
    </source>
</reference>
<gene>
    <name evidence="3" type="ORF">BJ999_000983</name>
</gene>
<dbReference type="AlphaFoldDB" id="A0A7Y9K9G9"/>
<proteinExistence type="predicted"/>
<dbReference type="GO" id="GO:0006355">
    <property type="term" value="P:regulation of DNA-templated transcription"/>
    <property type="evidence" value="ECO:0007669"/>
    <property type="project" value="InterPro"/>
</dbReference>
<dbReference type="SMART" id="SM00091">
    <property type="entry name" value="PAS"/>
    <property type="match status" value="1"/>
</dbReference>
<dbReference type="SUPFAM" id="SSF55781">
    <property type="entry name" value="GAF domain-like"/>
    <property type="match status" value="1"/>
</dbReference>
<evidence type="ECO:0000256" key="1">
    <source>
        <dbReference type="ARBA" id="ARBA00022801"/>
    </source>
</evidence>
<dbReference type="SMART" id="SM00065">
    <property type="entry name" value="GAF"/>
    <property type="match status" value="1"/>
</dbReference>
<evidence type="ECO:0000259" key="2">
    <source>
        <dbReference type="PROSITE" id="PS50112"/>
    </source>
</evidence>
<dbReference type="NCBIfam" id="TIGR00229">
    <property type="entry name" value="sensory_box"/>
    <property type="match status" value="1"/>
</dbReference>
<dbReference type="InterPro" id="IPR003018">
    <property type="entry name" value="GAF"/>
</dbReference>
<dbReference type="Pfam" id="PF00989">
    <property type="entry name" value="PAS"/>
    <property type="match status" value="1"/>
</dbReference>
<comment type="caution">
    <text evidence="3">The sequence shown here is derived from an EMBL/GenBank/DDBJ whole genome shotgun (WGS) entry which is preliminary data.</text>
</comment>
<dbReference type="InterPro" id="IPR013767">
    <property type="entry name" value="PAS_fold"/>
</dbReference>
<dbReference type="Gene3D" id="3.60.40.10">
    <property type="entry name" value="PPM-type phosphatase domain"/>
    <property type="match status" value="1"/>
</dbReference>
<keyword evidence="4" id="KW-1185">Reference proteome</keyword>
<evidence type="ECO:0000313" key="3">
    <source>
        <dbReference type="EMBL" id="NYE10687.1"/>
    </source>
</evidence>
<dbReference type="SMART" id="SM00331">
    <property type="entry name" value="PP2C_SIG"/>
    <property type="match status" value="1"/>
</dbReference>
<dbReference type="RefSeq" id="WP_179832182.1">
    <property type="nucleotide sequence ID" value="NZ_BMRD01000006.1"/>
</dbReference>
<dbReference type="Proteomes" id="UP000591272">
    <property type="component" value="Unassembled WGS sequence"/>
</dbReference>
<sequence length="577" mass="62688">MSDQEEQMSGQPHDRVGADHAGLVEAMNSAIVAVGASGRITAWNPWARHLLGYASEEALGRPVDRLLHRVVEGEPPPRRDCRILRTLRTGVPDHADGDSFTHHDGHSVMLAWSSAPIYADEAADEEHGAGAVAGVVIVLQDAAERLRIEREQHDRMAQARRANSRLALVAEITTVLSSTLNEDEVLRRLVRLTVPALGDWAEVDLLMLDGCVERVAATHREISPADIARLEGPLPPLPRAPRGPLARVLQGGMTMVISGDDARPYSDEPLTAAQHELFQTVDAHSVIITPLAARGETYGALTLGYSRPGHGYAPDDRLVVEDIARRTGLALANARLFTAQRNTAEAMQRSLLTPLPERDDLQLQARYRPAAQASWVGGDWYDAFPLATGATGLVIGDIMGHDLHAASRMAQVRNMLRALAWDLDVPPSTVLERLDAVMDAVSDAELATAVFGRVERTTAGSWYLRWCNAGHPPPLLISHDGATTFLEEHGMLLGDPGLTDARPDGIRELPPLSTLLLYTDGLVETRGTDLTDSLTGLRRHSAHLAELPVSDLCDQLLERMELSGEDDVALLALRVPE</sequence>
<dbReference type="Gene3D" id="3.30.450.40">
    <property type="match status" value="1"/>
</dbReference>
<dbReference type="InterPro" id="IPR000014">
    <property type="entry name" value="PAS"/>
</dbReference>
<feature type="domain" description="PAS" evidence="2">
    <location>
        <begin position="23"/>
        <end position="68"/>
    </location>
</feature>
<dbReference type="PANTHER" id="PTHR43156:SF2">
    <property type="entry name" value="STAGE II SPORULATION PROTEIN E"/>
    <property type="match status" value="1"/>
</dbReference>
<dbReference type="InterPro" id="IPR029016">
    <property type="entry name" value="GAF-like_dom_sf"/>
</dbReference>
<dbReference type="EMBL" id="JACCBT010000001">
    <property type="protein sequence ID" value="NYE10687.1"/>
    <property type="molecule type" value="Genomic_DNA"/>
</dbReference>
<protein>
    <submittedName>
        <fullName evidence="3">PAS domain S-box-containing protein</fullName>
    </submittedName>
</protein>
<accession>A0A7Y9K9G9</accession>
<evidence type="ECO:0000313" key="4">
    <source>
        <dbReference type="Proteomes" id="UP000591272"/>
    </source>
</evidence>
<dbReference type="SUPFAM" id="SSF55785">
    <property type="entry name" value="PYP-like sensor domain (PAS domain)"/>
    <property type="match status" value="1"/>
</dbReference>
<dbReference type="InterPro" id="IPR036457">
    <property type="entry name" value="PPM-type-like_dom_sf"/>
</dbReference>
<dbReference type="Gene3D" id="3.30.450.20">
    <property type="entry name" value="PAS domain"/>
    <property type="match status" value="1"/>
</dbReference>
<dbReference type="PROSITE" id="PS50112">
    <property type="entry name" value="PAS"/>
    <property type="match status" value="1"/>
</dbReference>
<dbReference type="InterPro" id="IPR035965">
    <property type="entry name" value="PAS-like_dom_sf"/>
</dbReference>
<dbReference type="PANTHER" id="PTHR43156">
    <property type="entry name" value="STAGE II SPORULATION PROTEIN E-RELATED"/>
    <property type="match status" value="1"/>
</dbReference>
<dbReference type="GO" id="GO:0016791">
    <property type="term" value="F:phosphatase activity"/>
    <property type="evidence" value="ECO:0007669"/>
    <property type="project" value="TreeGrafter"/>
</dbReference>
<dbReference type="CDD" id="cd00130">
    <property type="entry name" value="PAS"/>
    <property type="match status" value="1"/>
</dbReference>
<organism evidence="3 4">
    <name type="scientific">Actinomadura citrea</name>
    <dbReference type="NCBI Taxonomy" id="46158"/>
    <lineage>
        <taxon>Bacteria</taxon>
        <taxon>Bacillati</taxon>
        <taxon>Actinomycetota</taxon>
        <taxon>Actinomycetes</taxon>
        <taxon>Streptosporangiales</taxon>
        <taxon>Thermomonosporaceae</taxon>
        <taxon>Actinomadura</taxon>
    </lineage>
</organism>
<dbReference type="InterPro" id="IPR052016">
    <property type="entry name" value="Bact_Sigma-Reg"/>
</dbReference>
<dbReference type="InterPro" id="IPR001932">
    <property type="entry name" value="PPM-type_phosphatase-like_dom"/>
</dbReference>
<keyword evidence="1" id="KW-0378">Hydrolase</keyword>
<name>A0A7Y9K9G9_9ACTN</name>